<dbReference type="AlphaFoldDB" id="A0A192A4R5"/>
<dbReference type="Gene3D" id="3.40.630.30">
    <property type="match status" value="1"/>
</dbReference>
<dbReference type="PANTHER" id="PTHR43415:SF3">
    <property type="entry name" value="GNAT-FAMILY ACETYLTRANSFERASE"/>
    <property type="match status" value="1"/>
</dbReference>
<dbReference type="STRING" id="190721.ACS15_5107"/>
<dbReference type="CDD" id="cd04301">
    <property type="entry name" value="NAT_SF"/>
    <property type="match status" value="1"/>
</dbReference>
<dbReference type="Pfam" id="PF13302">
    <property type="entry name" value="Acetyltransf_3"/>
    <property type="match status" value="1"/>
</dbReference>
<keyword evidence="1" id="KW-0808">Transferase</keyword>
<dbReference type="GeneID" id="61529022"/>
<dbReference type="RefSeq" id="WP_064808102.1">
    <property type="nucleotide sequence ID" value="NZ_CP016023.1"/>
</dbReference>
<dbReference type="InterPro" id="IPR000182">
    <property type="entry name" value="GNAT_dom"/>
</dbReference>
<dbReference type="PROSITE" id="PS51186">
    <property type="entry name" value="GNAT"/>
    <property type="match status" value="1"/>
</dbReference>
<dbReference type="GO" id="GO:0016747">
    <property type="term" value="F:acyltransferase activity, transferring groups other than amino-acyl groups"/>
    <property type="evidence" value="ECO:0007669"/>
    <property type="project" value="InterPro"/>
</dbReference>
<name>A0A192A4R5_9RALS</name>
<dbReference type="Proteomes" id="UP000078572">
    <property type="component" value="Chromosome 2"/>
</dbReference>
<evidence type="ECO:0000313" key="1">
    <source>
        <dbReference type="EMBL" id="ANJ75475.1"/>
    </source>
</evidence>
<keyword evidence="2" id="KW-1185">Reference proteome</keyword>
<proteinExistence type="predicted"/>
<dbReference type="OrthoDB" id="9795206at2"/>
<protein>
    <submittedName>
        <fullName evidence="1">GCN5 family acetyltransferase</fullName>
    </submittedName>
</protein>
<organism evidence="1 2">
    <name type="scientific">Ralstonia insidiosa</name>
    <dbReference type="NCBI Taxonomy" id="190721"/>
    <lineage>
        <taxon>Bacteria</taxon>
        <taxon>Pseudomonadati</taxon>
        <taxon>Pseudomonadota</taxon>
        <taxon>Betaproteobacteria</taxon>
        <taxon>Burkholderiales</taxon>
        <taxon>Burkholderiaceae</taxon>
        <taxon>Ralstonia</taxon>
    </lineage>
</organism>
<dbReference type="EMBL" id="CP016023">
    <property type="protein sequence ID" value="ANJ75475.1"/>
    <property type="molecule type" value="Genomic_DNA"/>
</dbReference>
<accession>A0A192A4R5</accession>
<sequence>MIARGKLLLREWRESDIAQLLPLRNDVPMQLQLMTRPRPNSAASVRDWLIGKSKQSEVVLFVIASQADDSVLGYLQLNQIDAVNRHASLGICLASSAQGQGHGRAACEAAFSYASETLCLRKITLEVLAENTRAIALYEKLDFRHVGTLHAHYLQDNRWHDVVLMERMLAP</sequence>
<evidence type="ECO:0000313" key="2">
    <source>
        <dbReference type="Proteomes" id="UP000078572"/>
    </source>
</evidence>
<dbReference type="InterPro" id="IPR016181">
    <property type="entry name" value="Acyl_CoA_acyltransferase"/>
</dbReference>
<gene>
    <name evidence="1" type="ORF">A9Y76_23555</name>
</gene>
<dbReference type="SUPFAM" id="SSF55729">
    <property type="entry name" value="Acyl-CoA N-acyltransferases (Nat)"/>
    <property type="match status" value="1"/>
</dbReference>
<dbReference type="PANTHER" id="PTHR43415">
    <property type="entry name" value="SPERMIDINE N(1)-ACETYLTRANSFERASE"/>
    <property type="match status" value="1"/>
</dbReference>
<reference evidence="2" key="1">
    <citation type="submission" date="2016-06" db="EMBL/GenBank/DDBJ databases">
        <authorList>
            <person name="Xu Y."/>
            <person name="Nagy A."/>
            <person name="Yan X."/>
            <person name="Kim S.W."/>
            <person name="Haley B."/>
            <person name="Liu N.T."/>
            <person name="Nou X."/>
        </authorList>
    </citation>
    <scope>NUCLEOTIDE SEQUENCE [LARGE SCALE GENOMIC DNA]</scope>
    <source>
        <strain evidence="2">ATCC 49129</strain>
    </source>
</reference>